<reference evidence="2" key="1">
    <citation type="submission" date="2023-05" db="EMBL/GenBank/DDBJ databases">
        <title>Genome and transcriptome analyses reveal genes involved in the formation of fine ridges on petal epidermal cells in Hibiscus trionum.</title>
        <authorList>
            <person name="Koshimizu S."/>
            <person name="Masuda S."/>
            <person name="Ishii T."/>
            <person name="Shirasu K."/>
            <person name="Hoshino A."/>
            <person name="Arita M."/>
        </authorList>
    </citation>
    <scope>NUCLEOTIDE SEQUENCE</scope>
    <source>
        <strain evidence="2">Hamamatsu line</strain>
    </source>
</reference>
<evidence type="ECO:0000259" key="1">
    <source>
        <dbReference type="Pfam" id="PF07727"/>
    </source>
</evidence>
<accession>A0A9W7ITV9</accession>
<protein>
    <submittedName>
        <fullName evidence="2">Cysteine-rich RLK (RECEPTOR-like protein kinase) 8</fullName>
    </submittedName>
</protein>
<proteinExistence type="predicted"/>
<keyword evidence="2" id="KW-0418">Kinase</keyword>
<dbReference type="Proteomes" id="UP001165190">
    <property type="component" value="Unassembled WGS sequence"/>
</dbReference>
<keyword evidence="3" id="KW-1185">Reference proteome</keyword>
<dbReference type="InterPro" id="IPR013103">
    <property type="entry name" value="RVT_2"/>
</dbReference>
<gene>
    <name evidence="2" type="ORF">HRI_003923200</name>
</gene>
<evidence type="ECO:0000313" key="2">
    <source>
        <dbReference type="EMBL" id="GMJ02540.1"/>
    </source>
</evidence>
<name>A0A9W7ITV9_HIBTR</name>
<comment type="caution">
    <text evidence="2">The sequence shown here is derived from an EMBL/GenBank/DDBJ whole genome shotgun (WGS) entry which is preliminary data.</text>
</comment>
<keyword evidence="2" id="KW-0808">Transferase</keyword>
<sequence>MKSPHWRQAAQEEYDALVKNNTWMVVELPANRRAVQCKWIFKVKRHADGSVSRYKARLVAKGFLQQPGCDFHETFSPVIKPTTVRTIVSIAVTRGWSLR</sequence>
<dbReference type="AlphaFoldDB" id="A0A9W7ITV9"/>
<dbReference type="GO" id="GO:0016301">
    <property type="term" value="F:kinase activity"/>
    <property type="evidence" value="ECO:0007669"/>
    <property type="project" value="UniProtKB-KW"/>
</dbReference>
<dbReference type="Pfam" id="PF07727">
    <property type="entry name" value="RVT_2"/>
    <property type="match status" value="1"/>
</dbReference>
<dbReference type="OrthoDB" id="997331at2759"/>
<evidence type="ECO:0000313" key="3">
    <source>
        <dbReference type="Proteomes" id="UP001165190"/>
    </source>
</evidence>
<organism evidence="2 3">
    <name type="scientific">Hibiscus trionum</name>
    <name type="common">Flower of an hour</name>
    <dbReference type="NCBI Taxonomy" id="183268"/>
    <lineage>
        <taxon>Eukaryota</taxon>
        <taxon>Viridiplantae</taxon>
        <taxon>Streptophyta</taxon>
        <taxon>Embryophyta</taxon>
        <taxon>Tracheophyta</taxon>
        <taxon>Spermatophyta</taxon>
        <taxon>Magnoliopsida</taxon>
        <taxon>eudicotyledons</taxon>
        <taxon>Gunneridae</taxon>
        <taxon>Pentapetalae</taxon>
        <taxon>rosids</taxon>
        <taxon>malvids</taxon>
        <taxon>Malvales</taxon>
        <taxon>Malvaceae</taxon>
        <taxon>Malvoideae</taxon>
        <taxon>Hibiscus</taxon>
    </lineage>
</organism>
<dbReference type="EMBL" id="BSYR01000036">
    <property type="protein sequence ID" value="GMJ02540.1"/>
    <property type="molecule type" value="Genomic_DNA"/>
</dbReference>
<feature type="domain" description="Reverse transcriptase Ty1/copia-type" evidence="1">
    <location>
        <begin position="20"/>
        <end position="97"/>
    </location>
</feature>